<accession>A0A455SX50</accession>
<dbReference type="InterPro" id="IPR007111">
    <property type="entry name" value="NACHT_NTPase"/>
</dbReference>
<dbReference type="SUPFAM" id="SSF52540">
    <property type="entry name" value="P-loop containing nucleoside triphosphate hydrolases"/>
    <property type="match status" value="1"/>
</dbReference>
<sequence length="1569" mass="176106">MTTGAPPKGKTDRGRRLALVIGVNGPPAPGRAPLAFAEADACGMAEVLQQDGCGFCLVVPPVLGAQATTEQVRKAVLALALELQEEDFGLVFFSGHAEVLPREAGLDEVYLVTADFEPAHLKIDSTAHLSFRWLRQILFEHERAAQLLLILDCCYGGKFAESAPDPSLDELQRRLAYYFGEPGERSPAPAGSVRLALTATGLEPAKEEDGHGRFTGQLLKILRGGVPQAADEQGTICFGQLFTCLKQAVPEQSPRFYGAGDDLVLARYPQLAQARQRSRAEDKERQRLRALVRRRDGFYEDRRRSCVGRREEQAAVWRLVEELLPSGGYVLITGEAGQGKSCLIARLIEDQARAQGSEERVLFHFIPQVPPPDYQVALLQELLARLVLKYELPTWWLVGENRAALSAAFAQLLQELARHGKQEVIFIDGLDQLQPDPQSGWRDLSFLPQGPGHPPPGIVFVLGTRPDDTLQPLELAKPRRVYPLPRLSAGDFAELLRQRQVHLSAELERRSYEVLDGHALFLDLLAKELAVRRRLAPGEVEALVERLSSDPEQVFTLALERLRRERGQWRRVLKPLLGILLVAQEPLPVPALRQLVGLAGQGEIDLEEVQEGLRRLGGLVMRDQQGGYTLFHLKLRDYLRGGSGEPDGPQREPAGLFDEEEERRWHGLLAHWCEQGGLARLWQAGAKEEAERRRRQYGQRHYVRHLYEAGEWERLFAVLDEGSYGRAKVQADPSMRDYAQDLDLGRQAAAAVGETLEEQLEQLPRLWGYTLLRSSLGSRADAYPDEAFLLLCQLGQEAKALGLVELLTERERQADLLMELAQWLLRQPGRREEGWQLCQRAEQRIALLADGPDKAHCFIDLGEVLAEAALPQEAERCWRQAEQVIAGLSEDAFTKAALLVRLGQALAAAKRPLQAEQCWQQAEQLSTSLSNAKQKVKILIRLGKALAMWSLRQQQAEDCWQEAAHLIASFPDHDWNRVDALIELGAALASAKCWPRAEECWQQAEKLSSQLPEDGLRKTLALTSLAKAFINAQRWPEAERVISFLPEQHWSKTAALTALGKALADARHWPEAERCWLQVRQLITMLSDDSDKVEALAGLAKALAEVQCWQEAEQCWLQAEQLIATYLDQYGKAALIGLGDALVSAQCWQEAERCWLQVGRDIASYTCDDWSKAKVYIQLARTLMKAQRWRDAERYWVQAERLISSLPEEQERFSALSHLGEALANAQRWPEAERVISFLPEQDWRKAGSLIALGKALAEAQRWPEAEQCWQQAEQLITALPDEQDGWRKTPTLTSLAEALISAQRWPEAERVISFLPEQDWRKAGSLIALGKALAEAQRWPEAEQRWQQAEELATLLAEDSDKVEVLTRLATAFAEMQRWPEAEQRWQQVEQLIAALPDEQDGWRKAQALSNLAASLAIAERWQDAQGIISSLPENSAHKALALTKLAQALANARHRQDAERWLPEVVQVLIGLLPSSKETEALISLTRVLIGYGREAEAICLIQHAWLRDMGRHEAFWYFPAVFPLVTRYPALGSALYEATCWADAFLQGTPRPASLSFRLERSHDPA</sequence>
<dbReference type="PANTHER" id="PTHR44943:SF4">
    <property type="entry name" value="TPR REPEAT-CONTAINING PROTEIN MJ0798"/>
    <property type="match status" value="1"/>
</dbReference>
<evidence type="ECO:0000259" key="3">
    <source>
        <dbReference type="PROSITE" id="PS50837"/>
    </source>
</evidence>
<dbReference type="InterPro" id="IPR041664">
    <property type="entry name" value="AAA_16"/>
</dbReference>
<dbReference type="PROSITE" id="PS50837">
    <property type="entry name" value="NACHT"/>
    <property type="match status" value="1"/>
</dbReference>
<name>A0A455SX50_9CHLR</name>
<dbReference type="InterPro" id="IPR027417">
    <property type="entry name" value="P-loop_NTPase"/>
</dbReference>
<keyword evidence="1" id="KW-0677">Repeat</keyword>
<reference evidence="4" key="1">
    <citation type="submission" date="2018-12" db="EMBL/GenBank/DDBJ databases">
        <title>Novel natural products biosynthetic potential of the class Ktedonobacteria.</title>
        <authorList>
            <person name="Zheng Y."/>
            <person name="Saitou A."/>
            <person name="Wang C.M."/>
            <person name="Toyoda A."/>
            <person name="Minakuchi Y."/>
            <person name="Sekiguchi Y."/>
            <person name="Ueda K."/>
            <person name="Takano H."/>
            <person name="Sakai Y."/>
            <person name="Yokota A."/>
            <person name="Yabe S."/>
        </authorList>
    </citation>
    <scope>NUCLEOTIDE SEQUENCE</scope>
    <source>
        <strain evidence="4">A3-2</strain>
    </source>
</reference>
<dbReference type="InterPro" id="IPR019734">
    <property type="entry name" value="TPR_rpt"/>
</dbReference>
<dbReference type="SMART" id="SM00028">
    <property type="entry name" value="TPR"/>
    <property type="match status" value="9"/>
</dbReference>
<dbReference type="SUPFAM" id="SSF48452">
    <property type="entry name" value="TPR-like"/>
    <property type="match status" value="4"/>
</dbReference>
<proteinExistence type="predicted"/>
<dbReference type="Pfam" id="PF13191">
    <property type="entry name" value="AAA_16"/>
    <property type="match status" value="1"/>
</dbReference>
<protein>
    <recommendedName>
        <fullName evidence="3">NACHT domain-containing protein</fullName>
    </recommendedName>
</protein>
<dbReference type="InterPro" id="IPR051685">
    <property type="entry name" value="Ycf3/AcsC/BcsC/TPR_MFPF"/>
</dbReference>
<dbReference type="EMBL" id="AP019377">
    <property type="protein sequence ID" value="BBH92098.1"/>
    <property type="molecule type" value="Genomic_DNA"/>
</dbReference>
<evidence type="ECO:0000256" key="1">
    <source>
        <dbReference type="ARBA" id="ARBA00022737"/>
    </source>
</evidence>
<gene>
    <name evidence="4" type="ORF">KTA_02970</name>
</gene>
<keyword evidence="2" id="KW-0802">TPR repeat</keyword>
<feature type="domain" description="NACHT" evidence="3">
    <location>
        <begin position="328"/>
        <end position="467"/>
    </location>
</feature>
<dbReference type="Gene3D" id="1.25.40.10">
    <property type="entry name" value="Tetratricopeptide repeat domain"/>
    <property type="match status" value="5"/>
</dbReference>
<dbReference type="PANTHER" id="PTHR44943">
    <property type="entry name" value="CELLULOSE SYNTHASE OPERON PROTEIN C"/>
    <property type="match status" value="1"/>
</dbReference>
<dbReference type="Gene3D" id="3.40.50.1460">
    <property type="match status" value="1"/>
</dbReference>
<dbReference type="Gene3D" id="3.40.50.300">
    <property type="entry name" value="P-loop containing nucleotide triphosphate hydrolases"/>
    <property type="match status" value="1"/>
</dbReference>
<evidence type="ECO:0000256" key="2">
    <source>
        <dbReference type="ARBA" id="ARBA00022803"/>
    </source>
</evidence>
<organism evidence="4">
    <name type="scientific">Thermogemmatispora argillosa</name>
    <dbReference type="NCBI Taxonomy" id="2045280"/>
    <lineage>
        <taxon>Bacteria</taxon>
        <taxon>Bacillati</taxon>
        <taxon>Chloroflexota</taxon>
        <taxon>Ktedonobacteria</taxon>
        <taxon>Thermogemmatisporales</taxon>
        <taxon>Thermogemmatisporaceae</taxon>
        <taxon>Thermogemmatispora</taxon>
    </lineage>
</organism>
<dbReference type="InterPro" id="IPR011990">
    <property type="entry name" value="TPR-like_helical_dom_sf"/>
</dbReference>
<evidence type="ECO:0000313" key="4">
    <source>
        <dbReference type="EMBL" id="BBH92098.1"/>
    </source>
</evidence>